<feature type="non-terminal residue" evidence="1">
    <location>
        <position position="43"/>
    </location>
</feature>
<dbReference type="Proteomes" id="UP000287033">
    <property type="component" value="Unassembled WGS sequence"/>
</dbReference>
<keyword evidence="2" id="KW-1185">Reference proteome</keyword>
<comment type="caution">
    <text evidence="1">The sequence shown here is derived from an EMBL/GenBank/DDBJ whole genome shotgun (WGS) entry which is preliminary data.</text>
</comment>
<reference evidence="1 2" key="1">
    <citation type="journal article" date="2018" name="Nat. Ecol. Evol.">
        <title>Shark genomes provide insights into elasmobranch evolution and the origin of vertebrates.</title>
        <authorList>
            <person name="Hara Y"/>
            <person name="Yamaguchi K"/>
            <person name="Onimaru K"/>
            <person name="Kadota M"/>
            <person name="Koyanagi M"/>
            <person name="Keeley SD"/>
            <person name="Tatsumi K"/>
            <person name="Tanaka K"/>
            <person name="Motone F"/>
            <person name="Kageyama Y"/>
            <person name="Nozu R"/>
            <person name="Adachi N"/>
            <person name="Nishimura O"/>
            <person name="Nakagawa R"/>
            <person name="Tanegashima C"/>
            <person name="Kiyatake I"/>
            <person name="Matsumoto R"/>
            <person name="Murakumo K"/>
            <person name="Nishida K"/>
            <person name="Terakita A"/>
            <person name="Kuratani S"/>
            <person name="Sato K"/>
            <person name="Hyodo S Kuraku.S."/>
        </authorList>
    </citation>
    <scope>NUCLEOTIDE SEQUENCE [LARGE SCALE GENOMIC DNA]</scope>
</reference>
<dbReference type="EMBL" id="BEZZ01181741">
    <property type="protein sequence ID" value="GCC46376.1"/>
    <property type="molecule type" value="Genomic_DNA"/>
</dbReference>
<evidence type="ECO:0000313" key="2">
    <source>
        <dbReference type="Proteomes" id="UP000287033"/>
    </source>
</evidence>
<sequence length="43" mass="4644">MTTAKSACSLIDRRHRDLADLGPGLAAAQHRQHAAAHLELLRA</sequence>
<dbReference type="AlphaFoldDB" id="A0A401TUS8"/>
<protein>
    <submittedName>
        <fullName evidence="1">Uncharacterized protein</fullName>
    </submittedName>
</protein>
<evidence type="ECO:0000313" key="1">
    <source>
        <dbReference type="EMBL" id="GCC46376.1"/>
    </source>
</evidence>
<proteinExistence type="predicted"/>
<accession>A0A401TUS8</accession>
<name>A0A401TUS8_CHIPU</name>
<gene>
    <name evidence="1" type="ORF">chiPu_0030390</name>
</gene>
<organism evidence="1 2">
    <name type="scientific">Chiloscyllium punctatum</name>
    <name type="common">Brownbanded bambooshark</name>
    <name type="synonym">Hemiscyllium punctatum</name>
    <dbReference type="NCBI Taxonomy" id="137246"/>
    <lineage>
        <taxon>Eukaryota</taxon>
        <taxon>Metazoa</taxon>
        <taxon>Chordata</taxon>
        <taxon>Craniata</taxon>
        <taxon>Vertebrata</taxon>
        <taxon>Chondrichthyes</taxon>
        <taxon>Elasmobranchii</taxon>
        <taxon>Galeomorphii</taxon>
        <taxon>Galeoidea</taxon>
        <taxon>Orectolobiformes</taxon>
        <taxon>Hemiscylliidae</taxon>
        <taxon>Chiloscyllium</taxon>
    </lineage>
</organism>